<evidence type="ECO:0000256" key="4">
    <source>
        <dbReference type="ARBA" id="ARBA00023315"/>
    </source>
</evidence>
<organism evidence="8 9">
    <name type="scientific">Methylobacterium radiodurans</name>
    <dbReference type="NCBI Taxonomy" id="2202828"/>
    <lineage>
        <taxon>Bacteria</taxon>
        <taxon>Pseudomonadati</taxon>
        <taxon>Pseudomonadota</taxon>
        <taxon>Alphaproteobacteria</taxon>
        <taxon>Hyphomicrobiales</taxon>
        <taxon>Methylobacteriaceae</taxon>
        <taxon>Methylobacterium</taxon>
    </lineage>
</organism>
<dbReference type="SUPFAM" id="SSF53474">
    <property type="entry name" value="alpha/beta-Hydrolases"/>
    <property type="match status" value="1"/>
</dbReference>
<dbReference type="EMBL" id="CP029551">
    <property type="protein sequence ID" value="AWN36961.1"/>
    <property type="molecule type" value="Genomic_DNA"/>
</dbReference>
<evidence type="ECO:0000259" key="6">
    <source>
        <dbReference type="Pfam" id="PF00561"/>
    </source>
</evidence>
<keyword evidence="4" id="KW-0012">Acyltransferase</keyword>
<protein>
    <submittedName>
        <fullName evidence="8">Class I poly(R)-hydroxyalkanoic acid synthase</fullName>
    </submittedName>
</protein>
<dbReference type="KEGG" id="meti:DK427_15465"/>
<dbReference type="InterPro" id="IPR010941">
    <property type="entry name" value="PhaC_N"/>
</dbReference>
<dbReference type="Proteomes" id="UP000246058">
    <property type="component" value="Chromosome"/>
</dbReference>
<dbReference type="InterPro" id="IPR010963">
    <property type="entry name" value="PHA_synth_I"/>
</dbReference>
<dbReference type="PANTHER" id="PTHR36837">
    <property type="entry name" value="POLY(3-HYDROXYALKANOATE) POLYMERASE SUBUNIT PHAC"/>
    <property type="match status" value="1"/>
</dbReference>
<name>A0A2U8VU45_9HYPH</name>
<keyword evidence="2" id="KW-0963">Cytoplasm</keyword>
<proteinExistence type="predicted"/>
<reference evidence="8 9" key="1">
    <citation type="submission" date="2018-05" db="EMBL/GenBank/DDBJ databases">
        <title>Complete Genome Sequence of Methylobacterium sp. 17Sr1-43.</title>
        <authorList>
            <person name="Srinivasan S."/>
        </authorList>
    </citation>
    <scope>NUCLEOTIDE SEQUENCE [LARGE SCALE GENOMIC DNA]</scope>
    <source>
        <strain evidence="8 9">17Sr1-43</strain>
    </source>
</reference>
<dbReference type="OrthoDB" id="7208816at2"/>
<dbReference type="Pfam" id="PF07167">
    <property type="entry name" value="PhaC_N"/>
    <property type="match status" value="1"/>
</dbReference>
<feature type="domain" description="Poly-beta-hydroxybutyrate polymerase N-terminal" evidence="7">
    <location>
        <begin position="123"/>
        <end position="295"/>
    </location>
</feature>
<keyword evidence="3" id="KW-0808">Transferase</keyword>
<dbReference type="InterPro" id="IPR000073">
    <property type="entry name" value="AB_hydrolase_1"/>
</dbReference>
<evidence type="ECO:0000313" key="9">
    <source>
        <dbReference type="Proteomes" id="UP000246058"/>
    </source>
</evidence>
<dbReference type="Pfam" id="PF00561">
    <property type="entry name" value="Abhydrolase_1"/>
    <property type="match status" value="1"/>
</dbReference>
<evidence type="ECO:0000256" key="1">
    <source>
        <dbReference type="ARBA" id="ARBA00004496"/>
    </source>
</evidence>
<dbReference type="AlphaFoldDB" id="A0A2U8VU45"/>
<gene>
    <name evidence="8" type="ORF">DK427_15465</name>
</gene>
<dbReference type="GO" id="GO:0005737">
    <property type="term" value="C:cytoplasm"/>
    <property type="evidence" value="ECO:0007669"/>
    <property type="project" value="UniProtKB-SubCell"/>
</dbReference>
<dbReference type="PANTHER" id="PTHR36837:SF5">
    <property type="entry name" value="POLY-3-HYDROXYBUTYRATE SYNTHASE"/>
    <property type="match status" value="1"/>
</dbReference>
<dbReference type="GO" id="GO:0042619">
    <property type="term" value="P:poly-hydroxybutyrate biosynthetic process"/>
    <property type="evidence" value="ECO:0007669"/>
    <property type="project" value="InterPro"/>
</dbReference>
<dbReference type="InterPro" id="IPR051321">
    <property type="entry name" value="PHA/PHB_synthase"/>
</dbReference>
<sequence>MGRPVPQGTGTAGSDARVTSPHTPPPQVPDFEALARNAGQFVETMGRNVSQLLKPAEAGAGGSDELKEMSRALGTVAEHWLSDPQKSIEAQTRLGEAFVTLWGSTLVRLQGSPAPPVAAPEPKDPRFAHADWTQNPYFDFIKQAYLILVRWSEDLVDQAEGLDEPTRHKAQFYLRQITSALSPSNFVLTNPELIRQTFAENGANLVRGLQMLQEDIEAGKGELRVRQSDQASFEVGRNVAVSPGAVVFRNELIELIQYAPSTETVLKRPFLIVPPWINKFYILDLNPQKSFIKWMVDQGLTVFCISWVNPDARHADKDFESYMREGIEAAIDAIGAATGEREVAAAGYCVGGTLLGVTLAHQAATGNTRIKSATLLTTQVDFTHAGDLKVFADEAQIRQVEARMAERGYLDGARMANAFNMLRPNDLIWSYVVNNYVKGKPPAAFDLLYWNSDATRMPAANHAFYLRNCYLENALAKGKMVLGNVRLDLGRVKVPVFNLATREDHIAPALSVFEGSSKFGGPVDYVLAGSGHIAGVVNPPAKPKYGFWTGGPAKGRLEDWIAAATEHKGSWWPYWFSWLEAQAPERVPARIPGEGPLPSLGPAPGTYVRIKS</sequence>
<feature type="domain" description="AB hydrolase-1" evidence="6">
    <location>
        <begin position="299"/>
        <end position="537"/>
    </location>
</feature>
<dbReference type="NCBIfam" id="TIGR01838">
    <property type="entry name" value="PHA_synth_I"/>
    <property type="match status" value="1"/>
</dbReference>
<keyword evidence="9" id="KW-1185">Reference proteome</keyword>
<evidence type="ECO:0000256" key="5">
    <source>
        <dbReference type="SAM" id="MobiDB-lite"/>
    </source>
</evidence>
<evidence type="ECO:0000313" key="8">
    <source>
        <dbReference type="EMBL" id="AWN36961.1"/>
    </source>
</evidence>
<dbReference type="InterPro" id="IPR029058">
    <property type="entry name" value="AB_hydrolase_fold"/>
</dbReference>
<evidence type="ECO:0000256" key="3">
    <source>
        <dbReference type="ARBA" id="ARBA00022679"/>
    </source>
</evidence>
<dbReference type="GO" id="GO:0016746">
    <property type="term" value="F:acyltransferase activity"/>
    <property type="evidence" value="ECO:0007669"/>
    <property type="project" value="UniProtKB-KW"/>
</dbReference>
<evidence type="ECO:0000256" key="2">
    <source>
        <dbReference type="ARBA" id="ARBA00022490"/>
    </source>
</evidence>
<dbReference type="Gene3D" id="3.40.50.1820">
    <property type="entry name" value="alpha/beta hydrolase"/>
    <property type="match status" value="1"/>
</dbReference>
<feature type="region of interest" description="Disordered" evidence="5">
    <location>
        <begin position="1"/>
        <end position="29"/>
    </location>
</feature>
<comment type="subcellular location">
    <subcellularLocation>
        <location evidence="1">Cytoplasm</location>
    </subcellularLocation>
</comment>
<evidence type="ECO:0000259" key="7">
    <source>
        <dbReference type="Pfam" id="PF07167"/>
    </source>
</evidence>
<accession>A0A2U8VU45</accession>